<keyword evidence="8" id="KW-0472">Membrane</keyword>
<organism evidence="10 11">
    <name type="scientific">Cupriavidus metallidurans</name>
    <dbReference type="NCBI Taxonomy" id="119219"/>
    <lineage>
        <taxon>Bacteria</taxon>
        <taxon>Pseudomonadati</taxon>
        <taxon>Pseudomonadota</taxon>
        <taxon>Betaproteobacteria</taxon>
        <taxon>Burkholderiales</taxon>
        <taxon>Burkholderiaceae</taxon>
        <taxon>Cupriavidus</taxon>
    </lineage>
</organism>
<dbReference type="Pfam" id="PF11614">
    <property type="entry name" value="FixG_C"/>
    <property type="match status" value="1"/>
</dbReference>
<dbReference type="GO" id="GO:0051539">
    <property type="term" value="F:4 iron, 4 sulfur cluster binding"/>
    <property type="evidence" value="ECO:0007669"/>
    <property type="project" value="UniProtKB-KW"/>
</dbReference>
<evidence type="ECO:0000256" key="6">
    <source>
        <dbReference type="ARBA" id="ARBA00023014"/>
    </source>
</evidence>
<feature type="domain" description="4Fe-4S ferredoxin-type" evidence="9">
    <location>
        <begin position="287"/>
        <end position="315"/>
    </location>
</feature>
<keyword evidence="6" id="KW-0411">Iron-sulfur</keyword>
<accession>A0A482IRP8</accession>
<dbReference type="InterPro" id="IPR017900">
    <property type="entry name" value="4Fe4S_Fe_S_CS"/>
</dbReference>
<dbReference type="InterPro" id="IPR032879">
    <property type="entry name" value="FixG_C"/>
</dbReference>
<dbReference type="InterPro" id="IPR013783">
    <property type="entry name" value="Ig-like_fold"/>
</dbReference>
<dbReference type="Proteomes" id="UP000253772">
    <property type="component" value="Chromosome c1"/>
</dbReference>
<reference evidence="10 11" key="1">
    <citation type="submission" date="2019-03" db="EMBL/GenBank/DDBJ databases">
        <title>Comparative insights into the high quality Complete genome sequence of highly metal resistant Cupriavidus metallidurans strain BS1 isolated from a gold-copper mine.</title>
        <authorList>
            <person name="Mazhar H.S."/>
            <person name="Rensing C."/>
        </authorList>
    </citation>
    <scope>NUCLEOTIDE SEQUENCE [LARGE SCALE GENOMIC DNA]</scope>
    <source>
        <strain evidence="10 11">BS1</strain>
    </source>
</reference>
<evidence type="ECO:0000256" key="1">
    <source>
        <dbReference type="ARBA" id="ARBA00022448"/>
    </source>
</evidence>
<dbReference type="NCBIfam" id="TIGR02745">
    <property type="entry name" value="ccoG_rdxA_fixG"/>
    <property type="match status" value="1"/>
</dbReference>
<keyword evidence="1" id="KW-0813">Transport</keyword>
<feature type="transmembrane region" description="Helical" evidence="8">
    <location>
        <begin position="63"/>
        <end position="83"/>
    </location>
</feature>
<dbReference type="OrthoDB" id="9811700at2"/>
<evidence type="ECO:0000313" key="11">
    <source>
        <dbReference type="Proteomes" id="UP000253772"/>
    </source>
</evidence>
<dbReference type="SUPFAM" id="SSF54862">
    <property type="entry name" value="4Fe-4S ferredoxins"/>
    <property type="match status" value="1"/>
</dbReference>
<evidence type="ECO:0000256" key="3">
    <source>
        <dbReference type="ARBA" id="ARBA00022723"/>
    </source>
</evidence>
<evidence type="ECO:0000256" key="8">
    <source>
        <dbReference type="SAM" id="Phobius"/>
    </source>
</evidence>
<dbReference type="Pfam" id="PF13746">
    <property type="entry name" value="Fer4_18"/>
    <property type="match status" value="1"/>
</dbReference>
<evidence type="ECO:0000256" key="4">
    <source>
        <dbReference type="ARBA" id="ARBA00022982"/>
    </source>
</evidence>
<dbReference type="InterPro" id="IPR014116">
    <property type="entry name" value="Cyt_c_oxidase_cbb3_FixG"/>
</dbReference>
<sequence length="509" mass="57735">MSAPLNAPDHSDDHASNDPSASQSSSDRNGNTWRPAPPPKGAETTEEALYEVRRKIYPRSTSGAFSSWRVWLVILTQLIYYGTPWLQWNDRQAVLFDLGARKFYIFGLVLWPQDVIYLAVLLVISALSLFLFTAIAGRLFCGYACPQTVYTEIFMWIERHVEGDRIARIRLDGDPWSLRKLRIKATKHVLWVLIALWTGFTFIGYFAPIRELGSEVLHFTLGPWQSFWMLFYAFATWGNAGFMREQVCKYMCPYARFQSVMVDRDTYVVTYDVGRGEPRGSRSRKTDRHAAGIGDCVNCSICVQVCPTGIDIRDGLQYECIGCGACIDACNLVMDKMEYPRGLIRYTSENAMRKSLSTSDARKRLLRPRTIIYTLIWLVLAAGFVASLAVRSPIKVDIIRDRGALGREVEGRWIENVYRLQVINTTEAPMRIRVEAEGDDLTGLTVEYDKSAEAMQPTSNRLLPIRIRVPIDDAKEGTHKINVTVTAEGEDGRDAHIRQSTSFIVPRNL</sequence>
<dbReference type="InterPro" id="IPR017896">
    <property type="entry name" value="4Fe4S_Fe-S-bd"/>
</dbReference>
<dbReference type="Pfam" id="PF12801">
    <property type="entry name" value="Fer4_5"/>
    <property type="match status" value="1"/>
</dbReference>
<gene>
    <name evidence="10" type="primary">ccoG</name>
    <name evidence="10" type="ORF">DDF84_010850</name>
</gene>
<keyword evidence="5" id="KW-0408">Iron</keyword>
<evidence type="ECO:0000313" key="10">
    <source>
        <dbReference type="EMBL" id="QBP10217.1"/>
    </source>
</evidence>
<feature type="transmembrane region" description="Helical" evidence="8">
    <location>
        <begin position="103"/>
        <end position="132"/>
    </location>
</feature>
<keyword evidence="4" id="KW-0249">Electron transport</keyword>
<dbReference type="PANTHER" id="PTHR30176">
    <property type="entry name" value="FERREDOXIN-TYPE PROTEIN NAPH"/>
    <property type="match status" value="1"/>
</dbReference>
<proteinExistence type="predicted"/>
<evidence type="ECO:0000256" key="5">
    <source>
        <dbReference type="ARBA" id="ARBA00023004"/>
    </source>
</evidence>
<dbReference type="AlphaFoldDB" id="A0A482IRP8"/>
<dbReference type="PROSITE" id="PS00198">
    <property type="entry name" value="4FE4S_FER_1"/>
    <property type="match status" value="1"/>
</dbReference>
<keyword evidence="8" id="KW-1133">Transmembrane helix</keyword>
<feature type="region of interest" description="Disordered" evidence="7">
    <location>
        <begin position="1"/>
        <end position="44"/>
    </location>
</feature>
<dbReference type="GO" id="GO:0005886">
    <property type="term" value="C:plasma membrane"/>
    <property type="evidence" value="ECO:0007669"/>
    <property type="project" value="TreeGrafter"/>
</dbReference>
<dbReference type="RefSeq" id="WP_024570147.1">
    <property type="nucleotide sequence ID" value="NZ_CP037900.1"/>
</dbReference>
<feature type="transmembrane region" description="Helical" evidence="8">
    <location>
        <begin position="189"/>
        <end position="207"/>
    </location>
</feature>
<evidence type="ECO:0000259" key="9">
    <source>
        <dbReference type="PROSITE" id="PS51379"/>
    </source>
</evidence>
<protein>
    <submittedName>
        <fullName evidence="10">Cytochrome c oxidase accessory protein CcoG</fullName>
    </submittedName>
</protein>
<feature type="transmembrane region" description="Helical" evidence="8">
    <location>
        <begin position="371"/>
        <end position="390"/>
    </location>
</feature>
<dbReference type="Gene3D" id="2.60.40.10">
    <property type="entry name" value="Immunoglobulins"/>
    <property type="match status" value="1"/>
</dbReference>
<feature type="compositionally biased region" description="Low complexity" evidence="7">
    <location>
        <begin position="17"/>
        <end position="27"/>
    </location>
</feature>
<feature type="transmembrane region" description="Helical" evidence="8">
    <location>
        <begin position="227"/>
        <end position="243"/>
    </location>
</feature>
<dbReference type="PANTHER" id="PTHR30176:SF3">
    <property type="entry name" value="FERREDOXIN-TYPE PROTEIN NAPH"/>
    <property type="match status" value="1"/>
</dbReference>
<evidence type="ECO:0000256" key="2">
    <source>
        <dbReference type="ARBA" id="ARBA00022485"/>
    </source>
</evidence>
<dbReference type="PROSITE" id="PS51379">
    <property type="entry name" value="4FE4S_FER_2"/>
    <property type="match status" value="1"/>
</dbReference>
<name>A0A482IRP8_9BURK</name>
<keyword evidence="3" id="KW-0479">Metal-binding</keyword>
<dbReference type="InterPro" id="IPR051684">
    <property type="entry name" value="Electron_Trans/Redox"/>
</dbReference>
<dbReference type="EMBL" id="CP037900">
    <property type="protein sequence ID" value="QBP10217.1"/>
    <property type="molecule type" value="Genomic_DNA"/>
</dbReference>
<keyword evidence="2" id="KW-0004">4Fe-4S</keyword>
<evidence type="ECO:0000256" key="7">
    <source>
        <dbReference type="SAM" id="MobiDB-lite"/>
    </source>
</evidence>
<dbReference type="GO" id="GO:0046872">
    <property type="term" value="F:metal ion binding"/>
    <property type="evidence" value="ECO:0007669"/>
    <property type="project" value="UniProtKB-KW"/>
</dbReference>
<keyword evidence="8" id="KW-0812">Transmembrane</keyword>